<gene>
    <name evidence="3" type="ORF">COLO4_09652</name>
</gene>
<reference evidence="4" key="1">
    <citation type="submission" date="2013-09" db="EMBL/GenBank/DDBJ databases">
        <title>Corchorus olitorius genome sequencing.</title>
        <authorList>
            <person name="Alam M."/>
            <person name="Haque M.S."/>
            <person name="Islam M.S."/>
            <person name="Emdad E.M."/>
            <person name="Islam M.M."/>
            <person name="Ahmed B."/>
            <person name="Halim A."/>
            <person name="Hossen Q.M.M."/>
            <person name="Hossain M.Z."/>
            <person name="Ahmed R."/>
            <person name="Khan M.M."/>
            <person name="Islam R."/>
            <person name="Rashid M.M."/>
            <person name="Khan S.A."/>
            <person name="Rahman M.S."/>
            <person name="Alam M."/>
            <person name="Yahiya A.S."/>
            <person name="Khan M.S."/>
            <person name="Azam M.S."/>
            <person name="Haque T."/>
            <person name="Lashkar M.Z.H."/>
            <person name="Akhand A.I."/>
            <person name="Morshed G."/>
            <person name="Roy S."/>
            <person name="Uddin K.S."/>
            <person name="Rabeya T."/>
            <person name="Hossain A.S."/>
            <person name="Chowdhury A."/>
            <person name="Snigdha A.R."/>
            <person name="Mortoza M.S."/>
            <person name="Matin S.A."/>
            <person name="Hoque S.M.E."/>
            <person name="Islam M.K."/>
            <person name="Roy D.K."/>
            <person name="Haider R."/>
            <person name="Moosa M.M."/>
            <person name="Elias S.M."/>
            <person name="Hasan A.M."/>
            <person name="Jahan S."/>
            <person name="Shafiuddin M."/>
            <person name="Mahmood N."/>
            <person name="Shommy N.S."/>
        </authorList>
    </citation>
    <scope>NUCLEOTIDE SEQUENCE [LARGE SCALE GENOMIC DNA]</scope>
    <source>
        <strain evidence="4">cv. O-4</strain>
    </source>
</reference>
<evidence type="ECO:0000256" key="1">
    <source>
        <dbReference type="ARBA" id="ARBA00008668"/>
    </source>
</evidence>
<comment type="caution">
    <text evidence="3">The sequence shown here is derived from an EMBL/GenBank/DDBJ whole genome shotgun (WGS) entry which is preliminary data.</text>
</comment>
<evidence type="ECO:0000313" key="4">
    <source>
        <dbReference type="Proteomes" id="UP000187203"/>
    </source>
</evidence>
<comment type="similarity">
    <text evidence="1">Belongs to the 'GDSL' lipolytic enzyme family.</text>
</comment>
<feature type="signal peptide" evidence="2">
    <location>
        <begin position="1"/>
        <end position="26"/>
    </location>
</feature>
<dbReference type="EMBL" id="AWUE01014257">
    <property type="protein sequence ID" value="OMP04423.1"/>
    <property type="molecule type" value="Genomic_DNA"/>
</dbReference>
<dbReference type="Gene3D" id="3.40.50.1110">
    <property type="entry name" value="SGNH hydrolase"/>
    <property type="match status" value="1"/>
</dbReference>
<protein>
    <submittedName>
        <fullName evidence="3">Lipase, GDSL</fullName>
    </submittedName>
</protein>
<dbReference type="PANTHER" id="PTHR22835:SF683">
    <property type="entry name" value="OS05G0506800 PROTEIN"/>
    <property type="match status" value="1"/>
</dbReference>
<dbReference type="InterPro" id="IPR036514">
    <property type="entry name" value="SGNH_hydro_sf"/>
</dbReference>
<name>A0A1R3KBH0_9ROSI</name>
<dbReference type="Proteomes" id="UP000187203">
    <property type="component" value="Unassembled WGS sequence"/>
</dbReference>
<dbReference type="PANTHER" id="PTHR22835">
    <property type="entry name" value="ZINC FINGER FYVE DOMAIN CONTAINING PROTEIN"/>
    <property type="match status" value="1"/>
</dbReference>
<keyword evidence="4" id="KW-1185">Reference proteome</keyword>
<sequence length="86" mass="9444">MGNQNFIVSFLFVVTCICNSNFLVSGCLTSIFNFGDSLSDTGNLVAISRLESGAQLPEIAFPPYGRTFFHRPTGRCCDGRLILDFL</sequence>
<evidence type="ECO:0000313" key="3">
    <source>
        <dbReference type="EMBL" id="OMP04423.1"/>
    </source>
</evidence>
<keyword evidence="2" id="KW-0732">Signal</keyword>
<proteinExistence type="inferred from homology"/>
<feature type="chain" id="PRO_5012458499" evidence="2">
    <location>
        <begin position="27"/>
        <end position="86"/>
    </location>
</feature>
<dbReference type="AlphaFoldDB" id="A0A1R3KBH0"/>
<accession>A0A1R3KBH0</accession>
<dbReference type="STRING" id="93759.A0A1R3KBH0"/>
<evidence type="ECO:0000256" key="2">
    <source>
        <dbReference type="SAM" id="SignalP"/>
    </source>
</evidence>
<organism evidence="3 4">
    <name type="scientific">Corchorus olitorius</name>
    <dbReference type="NCBI Taxonomy" id="93759"/>
    <lineage>
        <taxon>Eukaryota</taxon>
        <taxon>Viridiplantae</taxon>
        <taxon>Streptophyta</taxon>
        <taxon>Embryophyta</taxon>
        <taxon>Tracheophyta</taxon>
        <taxon>Spermatophyta</taxon>
        <taxon>Magnoliopsida</taxon>
        <taxon>eudicotyledons</taxon>
        <taxon>Gunneridae</taxon>
        <taxon>Pentapetalae</taxon>
        <taxon>rosids</taxon>
        <taxon>malvids</taxon>
        <taxon>Malvales</taxon>
        <taxon>Malvaceae</taxon>
        <taxon>Grewioideae</taxon>
        <taxon>Apeibeae</taxon>
        <taxon>Corchorus</taxon>
    </lineage>
</organism>
<dbReference type="OrthoDB" id="1600564at2759"/>
<feature type="non-terminal residue" evidence="3">
    <location>
        <position position="86"/>
    </location>
</feature>